<evidence type="ECO:0000313" key="3">
    <source>
        <dbReference type="Proteomes" id="UP000241426"/>
    </source>
</evidence>
<feature type="transmembrane region" description="Helical" evidence="1">
    <location>
        <begin position="73"/>
        <end position="92"/>
    </location>
</feature>
<evidence type="ECO:0000256" key="1">
    <source>
        <dbReference type="SAM" id="Phobius"/>
    </source>
</evidence>
<reference evidence="2 3" key="1">
    <citation type="submission" date="2018-01" db="EMBL/GenBank/DDBJ databases">
        <title>Whole genome sequencing of Histamine producing bacteria.</title>
        <authorList>
            <person name="Butler K."/>
        </authorList>
    </citation>
    <scope>NUCLEOTIDE SEQUENCE [LARGE SCALE GENOMIC DNA]</scope>
    <source>
        <strain evidence="2 3">FS-7.2</strain>
    </source>
</reference>
<feature type="transmembrane region" description="Helical" evidence="1">
    <location>
        <begin position="156"/>
        <end position="173"/>
    </location>
</feature>
<protein>
    <recommendedName>
        <fullName evidence="4">Metal-dependent hydrolase</fullName>
    </recommendedName>
</protein>
<gene>
    <name evidence="2" type="ORF">C9J27_03445</name>
</gene>
<evidence type="ECO:0008006" key="4">
    <source>
        <dbReference type="Google" id="ProtNLM"/>
    </source>
</evidence>
<dbReference type="RefSeq" id="WP_107288813.1">
    <property type="nucleotide sequence ID" value="NZ_PYNF01000002.1"/>
</dbReference>
<dbReference type="InterPro" id="IPR007404">
    <property type="entry name" value="YdjM-like"/>
</dbReference>
<organism evidence="2 3">
    <name type="scientific">Photobacterium kishitanii</name>
    <dbReference type="NCBI Taxonomy" id="318456"/>
    <lineage>
        <taxon>Bacteria</taxon>
        <taxon>Pseudomonadati</taxon>
        <taxon>Pseudomonadota</taxon>
        <taxon>Gammaproteobacteria</taxon>
        <taxon>Vibrionales</taxon>
        <taxon>Vibrionaceae</taxon>
        <taxon>Photobacterium</taxon>
    </lineage>
</organism>
<feature type="transmembrane region" description="Helical" evidence="1">
    <location>
        <begin position="104"/>
        <end position="124"/>
    </location>
</feature>
<evidence type="ECO:0000313" key="2">
    <source>
        <dbReference type="EMBL" id="PSV01086.1"/>
    </source>
</evidence>
<accession>A0A2T3KMR1</accession>
<sequence length="190" mass="20777">MTGQGHTAAGIVSGIAPASAAYVAGGIVPAIAAWIFTISGSTAPDWLECPREKTVKINGSNRKVISRVLNHRGVTHTISYWCLATLFFYFSLTNQKIFGHLFHIDTLVASIALGFFYGGCIHLLGDLPNRQKIPVFLYKYDGISLNLFKSGRWEKTTVFICAVISVLISLYIINGWTPLGMLSILVNRIA</sequence>
<keyword evidence="1" id="KW-0812">Transmembrane</keyword>
<dbReference type="EMBL" id="PYNF01000002">
    <property type="protein sequence ID" value="PSV01086.1"/>
    <property type="molecule type" value="Genomic_DNA"/>
</dbReference>
<dbReference type="Proteomes" id="UP000241426">
    <property type="component" value="Unassembled WGS sequence"/>
</dbReference>
<proteinExistence type="predicted"/>
<keyword evidence="1" id="KW-1133">Transmembrane helix</keyword>
<dbReference type="Pfam" id="PF04307">
    <property type="entry name" value="YdjM"/>
    <property type="match status" value="1"/>
</dbReference>
<keyword evidence="1" id="KW-0472">Membrane</keyword>
<name>A0A2T3KMR1_9GAMM</name>
<comment type="caution">
    <text evidence="2">The sequence shown here is derived from an EMBL/GenBank/DDBJ whole genome shotgun (WGS) entry which is preliminary data.</text>
</comment>
<dbReference type="AlphaFoldDB" id="A0A2T3KMR1"/>